<evidence type="ECO:0000256" key="5">
    <source>
        <dbReference type="SAM" id="MobiDB-lite"/>
    </source>
</evidence>
<evidence type="ECO:0000259" key="7">
    <source>
        <dbReference type="Pfam" id="PF01284"/>
    </source>
</evidence>
<dbReference type="OrthoDB" id="3364107at2759"/>
<dbReference type="Proteomes" id="UP000008370">
    <property type="component" value="Unassembled WGS sequence"/>
</dbReference>
<evidence type="ECO:0000256" key="4">
    <source>
        <dbReference type="ARBA" id="ARBA00023136"/>
    </source>
</evidence>
<feature type="transmembrane region" description="Helical" evidence="6">
    <location>
        <begin position="73"/>
        <end position="92"/>
    </location>
</feature>
<accession>K5WJ73</accession>
<keyword evidence="4 6" id="KW-0472">Membrane</keyword>
<feature type="transmembrane region" description="Helical" evidence="6">
    <location>
        <begin position="12"/>
        <end position="33"/>
    </location>
</feature>
<proteinExistence type="predicted"/>
<feature type="domain" description="MARVEL" evidence="7">
    <location>
        <begin position="19"/>
        <end position="141"/>
    </location>
</feature>
<evidence type="ECO:0000256" key="1">
    <source>
        <dbReference type="ARBA" id="ARBA00004141"/>
    </source>
</evidence>
<evidence type="ECO:0000256" key="3">
    <source>
        <dbReference type="ARBA" id="ARBA00022989"/>
    </source>
</evidence>
<dbReference type="RefSeq" id="XP_007391991.1">
    <property type="nucleotide sequence ID" value="XM_007391929.1"/>
</dbReference>
<evidence type="ECO:0000256" key="2">
    <source>
        <dbReference type="ARBA" id="ARBA00022692"/>
    </source>
</evidence>
<dbReference type="STRING" id="650164.K5WJ73"/>
<dbReference type="EMBL" id="JH930469">
    <property type="protein sequence ID" value="EKM59430.1"/>
    <property type="molecule type" value="Genomic_DNA"/>
</dbReference>
<feature type="region of interest" description="Disordered" evidence="5">
    <location>
        <begin position="198"/>
        <end position="222"/>
    </location>
</feature>
<dbReference type="KEGG" id="pco:PHACADRAFT_249914"/>
<dbReference type="InParanoid" id="K5WJ73"/>
<dbReference type="AlphaFoldDB" id="K5WJ73"/>
<protein>
    <recommendedName>
        <fullName evidence="7">MARVEL domain-containing protein</fullName>
    </recommendedName>
</protein>
<dbReference type="GeneID" id="18914784"/>
<sequence>MPGHWIGLTRLGVFCAVPVFAIIVLGLGADWIAVTEDEEGGYFDYAALAVATAVLTLVTMPAMLIIDFLRRGAFTSMILVEIVWLGILWVLWLTTGSFAANQLGDVSSCNSAFFPQWAKTGCSETQAIIAFAFLAWIALVAYWTALLTVAAISANKGSPRVWYTSVKEANFAPSTAKVDLTGAMGTAEHKGAVANASPAMQQDYPPAPHPVGPQHGYQPTQM</sequence>
<keyword evidence="9" id="KW-1185">Reference proteome</keyword>
<keyword evidence="2 6" id="KW-0812">Transmembrane</keyword>
<dbReference type="Pfam" id="PF01284">
    <property type="entry name" value="MARVEL"/>
    <property type="match status" value="1"/>
</dbReference>
<dbReference type="InterPro" id="IPR008253">
    <property type="entry name" value="Marvel"/>
</dbReference>
<evidence type="ECO:0000256" key="6">
    <source>
        <dbReference type="SAM" id="Phobius"/>
    </source>
</evidence>
<dbReference type="HOGENOM" id="CLU_083413_1_0_1"/>
<name>K5WJ73_PHACS</name>
<gene>
    <name evidence="8" type="ORF">PHACADRAFT_249914</name>
</gene>
<keyword evidence="3 6" id="KW-1133">Transmembrane helix</keyword>
<feature type="transmembrane region" description="Helical" evidence="6">
    <location>
        <begin position="45"/>
        <end position="66"/>
    </location>
</feature>
<organism evidence="8 9">
    <name type="scientific">Phanerochaete carnosa (strain HHB-10118-sp)</name>
    <name type="common">White-rot fungus</name>
    <name type="synonym">Peniophora carnosa</name>
    <dbReference type="NCBI Taxonomy" id="650164"/>
    <lineage>
        <taxon>Eukaryota</taxon>
        <taxon>Fungi</taxon>
        <taxon>Dikarya</taxon>
        <taxon>Basidiomycota</taxon>
        <taxon>Agaricomycotina</taxon>
        <taxon>Agaricomycetes</taxon>
        <taxon>Polyporales</taxon>
        <taxon>Phanerochaetaceae</taxon>
        <taxon>Phanerochaete</taxon>
    </lineage>
</organism>
<dbReference type="GO" id="GO:0016020">
    <property type="term" value="C:membrane"/>
    <property type="evidence" value="ECO:0007669"/>
    <property type="project" value="UniProtKB-SubCell"/>
</dbReference>
<comment type="subcellular location">
    <subcellularLocation>
        <location evidence="1">Membrane</location>
        <topology evidence="1">Multi-pass membrane protein</topology>
    </subcellularLocation>
</comment>
<evidence type="ECO:0000313" key="8">
    <source>
        <dbReference type="EMBL" id="EKM59430.1"/>
    </source>
</evidence>
<feature type="transmembrane region" description="Helical" evidence="6">
    <location>
        <begin position="127"/>
        <end position="152"/>
    </location>
</feature>
<reference evidence="8 9" key="1">
    <citation type="journal article" date="2012" name="BMC Genomics">
        <title>Comparative genomics of the white-rot fungi, Phanerochaete carnosa and P. chrysosporium, to elucidate the genetic basis of the distinct wood types they colonize.</title>
        <authorList>
            <person name="Suzuki H."/>
            <person name="MacDonald J."/>
            <person name="Syed K."/>
            <person name="Salamov A."/>
            <person name="Hori C."/>
            <person name="Aerts A."/>
            <person name="Henrissat B."/>
            <person name="Wiebenga A."/>
            <person name="vanKuyk P.A."/>
            <person name="Barry K."/>
            <person name="Lindquist E."/>
            <person name="LaButti K."/>
            <person name="Lapidus A."/>
            <person name="Lucas S."/>
            <person name="Coutinho P."/>
            <person name="Gong Y."/>
            <person name="Samejima M."/>
            <person name="Mahadevan R."/>
            <person name="Abou-Zaid M."/>
            <person name="de Vries R.P."/>
            <person name="Igarashi K."/>
            <person name="Yadav J.S."/>
            <person name="Grigoriev I.V."/>
            <person name="Master E.R."/>
        </authorList>
    </citation>
    <scope>NUCLEOTIDE SEQUENCE [LARGE SCALE GENOMIC DNA]</scope>
    <source>
        <strain evidence="8 9">HHB-10118-sp</strain>
    </source>
</reference>
<evidence type="ECO:0000313" key="9">
    <source>
        <dbReference type="Proteomes" id="UP000008370"/>
    </source>
</evidence>